<keyword evidence="2" id="KW-1185">Reference proteome</keyword>
<dbReference type="EMBL" id="BPLR01011491">
    <property type="protein sequence ID" value="GIY46876.1"/>
    <property type="molecule type" value="Genomic_DNA"/>
</dbReference>
<gene>
    <name evidence="1" type="ORF">CEXT_259301</name>
</gene>
<evidence type="ECO:0000313" key="1">
    <source>
        <dbReference type="EMBL" id="GIY46876.1"/>
    </source>
</evidence>
<protein>
    <submittedName>
        <fullName evidence="1">Uncharacterized protein</fullName>
    </submittedName>
</protein>
<organism evidence="1 2">
    <name type="scientific">Caerostris extrusa</name>
    <name type="common">Bark spider</name>
    <name type="synonym">Caerostris bankana</name>
    <dbReference type="NCBI Taxonomy" id="172846"/>
    <lineage>
        <taxon>Eukaryota</taxon>
        <taxon>Metazoa</taxon>
        <taxon>Ecdysozoa</taxon>
        <taxon>Arthropoda</taxon>
        <taxon>Chelicerata</taxon>
        <taxon>Arachnida</taxon>
        <taxon>Araneae</taxon>
        <taxon>Araneomorphae</taxon>
        <taxon>Entelegynae</taxon>
        <taxon>Araneoidea</taxon>
        <taxon>Araneidae</taxon>
        <taxon>Caerostris</taxon>
    </lineage>
</organism>
<sequence>MTKKLAGKAVAFVESQWQLKSQSRQVGFVTGLNRLLRRVGGRKEKQFHFRLCFEWFAGSLCGVVNKLFMCRRFEA</sequence>
<dbReference type="AlphaFoldDB" id="A0AAV4TP30"/>
<name>A0AAV4TP30_CAEEX</name>
<comment type="caution">
    <text evidence="1">The sequence shown here is derived from an EMBL/GenBank/DDBJ whole genome shotgun (WGS) entry which is preliminary data.</text>
</comment>
<reference evidence="1 2" key="1">
    <citation type="submission" date="2021-06" db="EMBL/GenBank/DDBJ databases">
        <title>Caerostris extrusa draft genome.</title>
        <authorList>
            <person name="Kono N."/>
            <person name="Arakawa K."/>
        </authorList>
    </citation>
    <scope>NUCLEOTIDE SEQUENCE [LARGE SCALE GENOMIC DNA]</scope>
</reference>
<dbReference type="Proteomes" id="UP001054945">
    <property type="component" value="Unassembled WGS sequence"/>
</dbReference>
<accession>A0AAV4TP30</accession>
<evidence type="ECO:0000313" key="2">
    <source>
        <dbReference type="Proteomes" id="UP001054945"/>
    </source>
</evidence>
<proteinExistence type="predicted"/>